<sequence>MCYTYYNNQYPPKQGPLQTNYWRLMADVAGLMREIRVAYNPQLEHRNFMEYVQDITEPLGIYIDSIVVPSTRMGSCFNYKIKDQTQYKAAASMSSIQSDLYNPNRGAAGTIILDEKRMEKAKRESDSGYSSNGSESTNGY</sequence>
<keyword evidence="3" id="KW-1185">Reference proteome</keyword>
<evidence type="ECO:0000256" key="1">
    <source>
        <dbReference type="SAM" id="MobiDB-lite"/>
    </source>
</evidence>
<accession>S2J9L0</accession>
<gene>
    <name evidence="2" type="ORF">HMPREF1544_08109</name>
</gene>
<dbReference type="Proteomes" id="UP000014254">
    <property type="component" value="Unassembled WGS sequence"/>
</dbReference>
<feature type="compositionally biased region" description="Basic and acidic residues" evidence="1">
    <location>
        <begin position="113"/>
        <end position="126"/>
    </location>
</feature>
<reference evidence="3" key="1">
    <citation type="submission" date="2013-05" db="EMBL/GenBank/DDBJ databases">
        <title>The Genome sequence of Mucor circinelloides f. circinelloides 1006PhL.</title>
        <authorList>
            <consortium name="The Broad Institute Genomics Platform"/>
            <person name="Cuomo C."/>
            <person name="Earl A."/>
            <person name="Findley K."/>
            <person name="Lee S.C."/>
            <person name="Walker B."/>
            <person name="Young S."/>
            <person name="Zeng Q."/>
            <person name="Gargeya S."/>
            <person name="Fitzgerald M."/>
            <person name="Haas B."/>
            <person name="Abouelleil A."/>
            <person name="Allen A.W."/>
            <person name="Alvarado L."/>
            <person name="Arachchi H.M."/>
            <person name="Berlin A.M."/>
            <person name="Chapman S.B."/>
            <person name="Gainer-Dewar J."/>
            <person name="Goldberg J."/>
            <person name="Griggs A."/>
            <person name="Gujja S."/>
            <person name="Hansen M."/>
            <person name="Howarth C."/>
            <person name="Imamovic A."/>
            <person name="Ireland A."/>
            <person name="Larimer J."/>
            <person name="McCowan C."/>
            <person name="Murphy C."/>
            <person name="Pearson M."/>
            <person name="Poon T.W."/>
            <person name="Priest M."/>
            <person name="Roberts A."/>
            <person name="Saif S."/>
            <person name="Shea T."/>
            <person name="Sisk P."/>
            <person name="Sykes S."/>
            <person name="Wortman J."/>
            <person name="Nusbaum C."/>
            <person name="Birren B."/>
        </authorList>
    </citation>
    <scope>NUCLEOTIDE SEQUENCE [LARGE SCALE GENOMIC DNA]</scope>
    <source>
        <strain evidence="3">1006PhL</strain>
    </source>
</reference>
<evidence type="ECO:0000313" key="3">
    <source>
        <dbReference type="Proteomes" id="UP000014254"/>
    </source>
</evidence>
<feature type="region of interest" description="Disordered" evidence="1">
    <location>
        <begin position="112"/>
        <end position="140"/>
    </location>
</feature>
<evidence type="ECO:0000313" key="2">
    <source>
        <dbReference type="EMBL" id="EPB85137.1"/>
    </source>
</evidence>
<dbReference type="AlphaFoldDB" id="S2J9L0"/>
<dbReference type="VEuPathDB" id="FungiDB:HMPREF1544_08109"/>
<dbReference type="InParanoid" id="S2J9L0"/>
<dbReference type="OrthoDB" id="2263151at2759"/>
<name>S2J9L0_MUCC1</name>
<proteinExistence type="predicted"/>
<protein>
    <submittedName>
        <fullName evidence="2">Uncharacterized protein</fullName>
    </submittedName>
</protein>
<organism evidence="2 3">
    <name type="scientific">Mucor circinelloides f. circinelloides (strain 1006PhL)</name>
    <name type="common">Mucormycosis agent</name>
    <name type="synonym">Calyptromyces circinelloides</name>
    <dbReference type="NCBI Taxonomy" id="1220926"/>
    <lineage>
        <taxon>Eukaryota</taxon>
        <taxon>Fungi</taxon>
        <taxon>Fungi incertae sedis</taxon>
        <taxon>Mucoromycota</taxon>
        <taxon>Mucoromycotina</taxon>
        <taxon>Mucoromycetes</taxon>
        <taxon>Mucorales</taxon>
        <taxon>Mucorineae</taxon>
        <taxon>Mucoraceae</taxon>
        <taxon>Mucor</taxon>
    </lineage>
</organism>
<dbReference type="OMA" id="RMGSCFN"/>
<dbReference type="EMBL" id="KE124020">
    <property type="protein sequence ID" value="EPB85137.1"/>
    <property type="molecule type" value="Genomic_DNA"/>
</dbReference>
<feature type="compositionally biased region" description="Low complexity" evidence="1">
    <location>
        <begin position="127"/>
        <end position="140"/>
    </location>
</feature>